<dbReference type="InterPro" id="IPR002925">
    <property type="entry name" value="Dienelactn_hydro"/>
</dbReference>
<dbReference type="Gene3D" id="3.40.50.1820">
    <property type="entry name" value="alpha/beta hydrolase"/>
    <property type="match status" value="1"/>
</dbReference>
<dbReference type="Pfam" id="PF01738">
    <property type="entry name" value="DLH"/>
    <property type="match status" value="1"/>
</dbReference>
<dbReference type="PANTHER" id="PTHR46623">
    <property type="entry name" value="CARBOXYMETHYLENEBUTENOLIDASE-RELATED"/>
    <property type="match status" value="1"/>
</dbReference>
<gene>
    <name evidence="2" type="ORF">MF672_008930</name>
</gene>
<evidence type="ECO:0000313" key="2">
    <source>
        <dbReference type="EMBL" id="MCK2213911.1"/>
    </source>
</evidence>
<dbReference type="SUPFAM" id="SSF53474">
    <property type="entry name" value="alpha/beta-Hydrolases"/>
    <property type="match status" value="1"/>
</dbReference>
<dbReference type="Proteomes" id="UP001317259">
    <property type="component" value="Unassembled WGS sequence"/>
</dbReference>
<evidence type="ECO:0000259" key="1">
    <source>
        <dbReference type="Pfam" id="PF01738"/>
    </source>
</evidence>
<name>A0ABT0FNI5_9ACTN</name>
<comment type="caution">
    <text evidence="2">The sequence shown here is derived from an EMBL/GenBank/DDBJ whole genome shotgun (WGS) entry which is preliminary data.</text>
</comment>
<dbReference type="PANTHER" id="PTHR46623:SF10">
    <property type="entry name" value="CARBOXYMETHYLENEBUTENOLIDASE HOMOLOG"/>
    <property type="match status" value="1"/>
</dbReference>
<keyword evidence="3" id="KW-1185">Reference proteome</keyword>
<reference evidence="2 3" key="1">
    <citation type="submission" date="2022-04" db="EMBL/GenBank/DDBJ databases">
        <title>Genome draft of Actinomadura sp. ATCC 31491.</title>
        <authorList>
            <person name="Shi X."/>
            <person name="Du Y."/>
        </authorList>
    </citation>
    <scope>NUCLEOTIDE SEQUENCE [LARGE SCALE GENOMIC DNA]</scope>
    <source>
        <strain evidence="2 3">ATCC 31491</strain>
    </source>
</reference>
<evidence type="ECO:0000313" key="3">
    <source>
        <dbReference type="Proteomes" id="UP001317259"/>
    </source>
</evidence>
<keyword evidence="2" id="KW-0378">Hydrolase</keyword>
<dbReference type="InterPro" id="IPR051049">
    <property type="entry name" value="Dienelactone_hydrolase-like"/>
</dbReference>
<dbReference type="EMBL" id="JAKRKC020000001">
    <property type="protein sequence ID" value="MCK2213911.1"/>
    <property type="molecule type" value="Genomic_DNA"/>
</dbReference>
<protein>
    <submittedName>
        <fullName evidence="2">Dienelactone hydrolase family protein</fullName>
    </submittedName>
</protein>
<dbReference type="GO" id="GO:0016787">
    <property type="term" value="F:hydrolase activity"/>
    <property type="evidence" value="ECO:0007669"/>
    <property type="project" value="UniProtKB-KW"/>
</dbReference>
<dbReference type="InterPro" id="IPR029058">
    <property type="entry name" value="AB_hydrolase_fold"/>
</dbReference>
<accession>A0ABT0FNI5</accession>
<feature type="domain" description="Dienelactone hydrolase" evidence="1">
    <location>
        <begin position="17"/>
        <end position="239"/>
    </location>
</feature>
<sequence>MPRTAVVVPTPDGACPATLHTPAGDGPWPGVILYPDAAGVRETFAVLADRLAGPGYAVLLPDVYYRTPYTPFDPATVFADPAERARLEALVKSVGADLADRDAGAFLDFLAAHPDVSGTGVGVTGYCMGGRLALRAAGRHPGRVAAAASFHGGNLAAEGDPDSPHLLAGRMRAAIHVAAAEADRSFPPDQHERLRRALTEAGVRHTLETYPAAHGFAVPDVPTYDADADRRHREALAALWATALHA</sequence>
<proteinExistence type="predicted"/>
<dbReference type="RefSeq" id="WP_242372338.1">
    <property type="nucleotide sequence ID" value="NZ_JAKRKC020000001.1"/>
</dbReference>
<organism evidence="2 3">
    <name type="scientific">Actinomadura luzonensis</name>
    <dbReference type="NCBI Taxonomy" id="2805427"/>
    <lineage>
        <taxon>Bacteria</taxon>
        <taxon>Bacillati</taxon>
        <taxon>Actinomycetota</taxon>
        <taxon>Actinomycetes</taxon>
        <taxon>Streptosporangiales</taxon>
        <taxon>Thermomonosporaceae</taxon>
        <taxon>Actinomadura</taxon>
    </lineage>
</organism>